<keyword evidence="8" id="KW-0539">Nucleus</keyword>
<dbReference type="GO" id="GO:0016075">
    <property type="term" value="P:rRNA catabolic process"/>
    <property type="evidence" value="ECO:0007669"/>
    <property type="project" value="TreeGrafter"/>
</dbReference>
<keyword evidence="7" id="KW-0694">RNA-binding</keyword>
<dbReference type="GO" id="GO:0034476">
    <property type="term" value="P:U5 snRNA 3'-end processing"/>
    <property type="evidence" value="ECO:0007669"/>
    <property type="project" value="TreeGrafter"/>
</dbReference>
<dbReference type="AlphaFoldDB" id="A0AAQ3LXG6"/>
<dbReference type="GO" id="GO:0000467">
    <property type="term" value="P:exonucleolytic trimming to generate mature 3'-end of 5.8S rRNA from tricistronic rRNA transcript (SSU-rRNA, 5.8S rRNA, LSU-rRNA)"/>
    <property type="evidence" value="ECO:0007669"/>
    <property type="project" value="TreeGrafter"/>
</dbReference>
<dbReference type="GO" id="GO:0000176">
    <property type="term" value="C:nuclear exosome (RNase complex)"/>
    <property type="evidence" value="ECO:0007669"/>
    <property type="project" value="TreeGrafter"/>
</dbReference>
<sequence length="332" mass="36201">MSNGVLTAPGLAFPRETFAKLTPGPFLHTHLKQTKPLRPNGRTPEEFRQPIVNTGSLSHSNGSTVVRVGDTAVVCGVRAEVLLASDIPNPPRDGMQDEELIEELGLLVPNLELSTGCSPANLPGNPPGTVAQSLSYRLLTLLHDSHIINPADLRIQYTEPPTEDDETGYAPRIVTKAYWTLYLDILCIAHDGNLFDAAWAAVMAALRNTVLPKAWWDPDREMIICSPLVSEATTLQLHSLPIASTFACFSTSSHLKQRKEAESWILADPDSFEEEICNDALTIVLARHQNAQTRILRLSKTDGSQVNAEAVQGCVALAEQKRAVWESILTGG</sequence>
<evidence type="ECO:0000256" key="4">
    <source>
        <dbReference type="ARBA" id="ARBA00022490"/>
    </source>
</evidence>
<keyword evidence="4" id="KW-0963">Cytoplasm</keyword>
<evidence type="ECO:0000256" key="2">
    <source>
        <dbReference type="ARBA" id="ARBA00004604"/>
    </source>
</evidence>
<evidence type="ECO:0000256" key="6">
    <source>
        <dbReference type="ARBA" id="ARBA00022835"/>
    </source>
</evidence>
<dbReference type="PANTHER" id="PTHR11097:SF9">
    <property type="entry name" value="EXOSOME COMPLEX COMPONENT RRP43"/>
    <property type="match status" value="1"/>
</dbReference>
<dbReference type="InterPro" id="IPR036345">
    <property type="entry name" value="ExoRNase_PH_dom2_sf"/>
</dbReference>
<keyword evidence="12" id="KW-1185">Reference proteome</keyword>
<evidence type="ECO:0000256" key="8">
    <source>
        <dbReference type="ARBA" id="ARBA00023242"/>
    </source>
</evidence>
<evidence type="ECO:0000256" key="1">
    <source>
        <dbReference type="ARBA" id="ARBA00004496"/>
    </source>
</evidence>
<keyword evidence="6" id="KW-0271">Exosome</keyword>
<dbReference type="EMBL" id="CP138580">
    <property type="protein sequence ID" value="WPG97776.1"/>
    <property type="molecule type" value="Genomic_DNA"/>
</dbReference>
<dbReference type="Proteomes" id="UP001303373">
    <property type="component" value="Chromosome 1"/>
</dbReference>
<dbReference type="InterPro" id="IPR027408">
    <property type="entry name" value="PNPase/RNase_PH_dom_sf"/>
</dbReference>
<protein>
    <recommendedName>
        <fullName evidence="9">Ribosomal RNA-processing protein 43</fullName>
    </recommendedName>
</protein>
<evidence type="ECO:0000313" key="12">
    <source>
        <dbReference type="Proteomes" id="UP001303373"/>
    </source>
</evidence>
<feature type="domain" description="Exoribonuclease phosphorolytic" evidence="10">
    <location>
        <begin position="46"/>
        <end position="212"/>
    </location>
</feature>
<organism evidence="11 12">
    <name type="scientific">Acrodontium crateriforme</name>
    <dbReference type="NCBI Taxonomy" id="150365"/>
    <lineage>
        <taxon>Eukaryota</taxon>
        <taxon>Fungi</taxon>
        <taxon>Dikarya</taxon>
        <taxon>Ascomycota</taxon>
        <taxon>Pezizomycotina</taxon>
        <taxon>Dothideomycetes</taxon>
        <taxon>Dothideomycetidae</taxon>
        <taxon>Mycosphaerellales</taxon>
        <taxon>Teratosphaeriaceae</taxon>
        <taxon>Acrodontium</taxon>
    </lineage>
</organism>
<dbReference type="GO" id="GO:0005730">
    <property type="term" value="C:nucleolus"/>
    <property type="evidence" value="ECO:0007669"/>
    <property type="project" value="UniProtKB-SubCell"/>
</dbReference>
<evidence type="ECO:0000256" key="9">
    <source>
        <dbReference type="ARBA" id="ARBA00030617"/>
    </source>
</evidence>
<name>A0AAQ3LXG6_9PEZI</name>
<dbReference type="InterPro" id="IPR050590">
    <property type="entry name" value="Exosome_comp_Rrp42_subfam"/>
</dbReference>
<keyword evidence="5" id="KW-0698">rRNA processing</keyword>
<dbReference type="GO" id="GO:0035925">
    <property type="term" value="F:mRNA 3'-UTR AU-rich region binding"/>
    <property type="evidence" value="ECO:0007669"/>
    <property type="project" value="TreeGrafter"/>
</dbReference>
<dbReference type="GO" id="GO:0071035">
    <property type="term" value="P:nuclear polyadenylation-dependent rRNA catabolic process"/>
    <property type="evidence" value="ECO:0007669"/>
    <property type="project" value="TreeGrafter"/>
</dbReference>
<reference evidence="11 12" key="1">
    <citation type="submission" date="2023-11" db="EMBL/GenBank/DDBJ databases">
        <title>An acidophilic fungus is an integral part of prey digestion in a carnivorous sundew plant.</title>
        <authorList>
            <person name="Tsai I.J."/>
        </authorList>
    </citation>
    <scope>NUCLEOTIDE SEQUENCE [LARGE SCALE GENOMIC DNA]</scope>
    <source>
        <strain evidence="11">169a</strain>
    </source>
</reference>
<comment type="subcellular location">
    <subcellularLocation>
        <location evidence="1">Cytoplasm</location>
    </subcellularLocation>
    <subcellularLocation>
        <location evidence="2">Nucleus</location>
        <location evidence="2">Nucleolus</location>
    </subcellularLocation>
</comment>
<comment type="similarity">
    <text evidence="3">Belongs to the RNase PH family.</text>
</comment>
<dbReference type="Pfam" id="PF01138">
    <property type="entry name" value="RNase_PH"/>
    <property type="match status" value="1"/>
</dbReference>
<dbReference type="GO" id="GO:0034473">
    <property type="term" value="P:U1 snRNA 3'-end processing"/>
    <property type="evidence" value="ECO:0007669"/>
    <property type="project" value="TreeGrafter"/>
</dbReference>
<evidence type="ECO:0000313" key="11">
    <source>
        <dbReference type="EMBL" id="WPG97776.1"/>
    </source>
</evidence>
<accession>A0AAQ3LXG6</accession>
<proteinExistence type="inferred from homology"/>
<gene>
    <name evidence="11" type="ORF">R9X50_00055700</name>
</gene>
<dbReference type="Gene3D" id="3.30.230.70">
    <property type="entry name" value="GHMP Kinase, N-terminal domain"/>
    <property type="match status" value="1"/>
</dbReference>
<evidence type="ECO:0000256" key="7">
    <source>
        <dbReference type="ARBA" id="ARBA00022884"/>
    </source>
</evidence>
<dbReference type="PANTHER" id="PTHR11097">
    <property type="entry name" value="EXOSOME COMPLEX EXONUCLEASE RIBOSOMAL RNA PROCESSING PROTEIN"/>
    <property type="match status" value="1"/>
</dbReference>
<dbReference type="GO" id="GO:0071038">
    <property type="term" value="P:TRAMP-dependent tRNA surveillance pathway"/>
    <property type="evidence" value="ECO:0007669"/>
    <property type="project" value="TreeGrafter"/>
</dbReference>
<dbReference type="GO" id="GO:0000177">
    <property type="term" value="C:cytoplasmic exosome (RNase complex)"/>
    <property type="evidence" value="ECO:0007669"/>
    <property type="project" value="TreeGrafter"/>
</dbReference>
<dbReference type="InterPro" id="IPR020568">
    <property type="entry name" value="Ribosomal_Su5_D2-typ_SF"/>
</dbReference>
<dbReference type="SUPFAM" id="SSF55666">
    <property type="entry name" value="Ribonuclease PH domain 2-like"/>
    <property type="match status" value="1"/>
</dbReference>
<dbReference type="InterPro" id="IPR001247">
    <property type="entry name" value="ExoRNase_PH_dom1"/>
</dbReference>
<dbReference type="GO" id="GO:0034475">
    <property type="term" value="P:U4 snRNA 3'-end processing"/>
    <property type="evidence" value="ECO:0007669"/>
    <property type="project" value="TreeGrafter"/>
</dbReference>
<dbReference type="GO" id="GO:0071028">
    <property type="term" value="P:nuclear mRNA surveillance"/>
    <property type="evidence" value="ECO:0007669"/>
    <property type="project" value="TreeGrafter"/>
</dbReference>
<evidence type="ECO:0000256" key="5">
    <source>
        <dbReference type="ARBA" id="ARBA00022552"/>
    </source>
</evidence>
<dbReference type="SUPFAM" id="SSF54211">
    <property type="entry name" value="Ribosomal protein S5 domain 2-like"/>
    <property type="match status" value="1"/>
</dbReference>
<evidence type="ECO:0000259" key="10">
    <source>
        <dbReference type="Pfam" id="PF01138"/>
    </source>
</evidence>
<evidence type="ECO:0000256" key="3">
    <source>
        <dbReference type="ARBA" id="ARBA00006678"/>
    </source>
</evidence>